<sequence>MVYNSLTEAPHNLKEGIDWLIALKGTDAEKSLAAMGAALYGFLADKPVGKVELPALENVKSISKEFMEKQELKGRWFVKKILRKIKEPIGKSRKELDKHFRRIEESDYKNIVMSKCLTAEKITQKLGKVVDCCEKFLESIKSPKQYDSAYSSEATWNASCAKDPEACAVVLVGIAPMLYAGIRSVWEESKTGPAGWNCSKKDKPMGNILKAVGYVEPECHADMGASYVLRALGGVKVHVLNILYDLAGFWAFY</sequence>
<comment type="caution">
    <text evidence="1">The sequence shown here is derived from an EMBL/GenBank/DDBJ whole genome shotgun (WGS) entry which is preliminary data.</text>
</comment>
<evidence type="ECO:0000313" key="1">
    <source>
        <dbReference type="EMBL" id="GBE59176.1"/>
    </source>
</evidence>
<protein>
    <submittedName>
        <fullName evidence="1">Uncharacterized protein</fullName>
    </submittedName>
</protein>
<organism evidence="1 2">
    <name type="scientific">Babesia ovata</name>
    <dbReference type="NCBI Taxonomy" id="189622"/>
    <lineage>
        <taxon>Eukaryota</taxon>
        <taxon>Sar</taxon>
        <taxon>Alveolata</taxon>
        <taxon>Apicomplexa</taxon>
        <taxon>Aconoidasida</taxon>
        <taxon>Piroplasmida</taxon>
        <taxon>Babesiidae</taxon>
        <taxon>Babesia</taxon>
    </lineage>
</organism>
<proteinExistence type="predicted"/>
<dbReference type="VEuPathDB" id="PiroplasmaDB:BOVATA_006690"/>
<accession>A0A2H6K851</accession>
<dbReference type="RefSeq" id="XP_028865419.1">
    <property type="nucleotide sequence ID" value="XM_029009586.1"/>
</dbReference>
<keyword evidence="2" id="KW-1185">Reference proteome</keyword>
<name>A0A2H6K851_9APIC</name>
<dbReference type="EMBL" id="BDSA01000001">
    <property type="protein sequence ID" value="GBE59176.1"/>
    <property type="molecule type" value="Genomic_DNA"/>
</dbReference>
<dbReference type="GeneID" id="39872946"/>
<dbReference type="Proteomes" id="UP000236319">
    <property type="component" value="Unassembled WGS sequence"/>
</dbReference>
<evidence type="ECO:0000313" key="2">
    <source>
        <dbReference type="Proteomes" id="UP000236319"/>
    </source>
</evidence>
<reference evidence="1 2" key="1">
    <citation type="journal article" date="2017" name="BMC Genomics">
        <title>Whole-genome assembly of Babesia ovata and comparative genomics between closely related pathogens.</title>
        <authorList>
            <person name="Yamagishi J."/>
            <person name="Asada M."/>
            <person name="Hakimi H."/>
            <person name="Tanaka T.Q."/>
            <person name="Sugimoto C."/>
            <person name="Kawazu S."/>
        </authorList>
    </citation>
    <scope>NUCLEOTIDE SEQUENCE [LARGE SCALE GENOMIC DNA]</scope>
    <source>
        <strain evidence="1 2">Miyake</strain>
    </source>
</reference>
<dbReference type="AlphaFoldDB" id="A0A2H6K851"/>
<gene>
    <name evidence="1" type="ORF">BOVATA_006690</name>
</gene>